<dbReference type="Pfam" id="PF00296">
    <property type="entry name" value="Bac_luciferase"/>
    <property type="match status" value="1"/>
</dbReference>
<dbReference type="Gene3D" id="3.20.20.30">
    <property type="entry name" value="Luciferase-like domain"/>
    <property type="match status" value="1"/>
</dbReference>
<name>A0A382FXT6_9ZZZZ</name>
<reference evidence="6" key="1">
    <citation type="submission" date="2018-05" db="EMBL/GenBank/DDBJ databases">
        <authorList>
            <person name="Lanie J.A."/>
            <person name="Ng W.-L."/>
            <person name="Kazmierczak K.M."/>
            <person name="Andrzejewski T.M."/>
            <person name="Davidsen T.M."/>
            <person name="Wayne K.J."/>
            <person name="Tettelin H."/>
            <person name="Glass J.I."/>
            <person name="Rusch D."/>
            <person name="Podicherti R."/>
            <person name="Tsui H.-C.T."/>
            <person name="Winkler M.E."/>
        </authorList>
    </citation>
    <scope>NUCLEOTIDE SEQUENCE</scope>
</reference>
<evidence type="ECO:0000313" key="6">
    <source>
        <dbReference type="EMBL" id="SVB67093.1"/>
    </source>
</evidence>
<keyword evidence="1" id="KW-0285">Flavoprotein</keyword>
<evidence type="ECO:0000256" key="3">
    <source>
        <dbReference type="ARBA" id="ARBA00023002"/>
    </source>
</evidence>
<dbReference type="EMBL" id="UINC01052127">
    <property type="protein sequence ID" value="SVB67093.1"/>
    <property type="molecule type" value="Genomic_DNA"/>
</dbReference>
<dbReference type="GO" id="GO:0046306">
    <property type="term" value="P:alkanesulfonate catabolic process"/>
    <property type="evidence" value="ECO:0007669"/>
    <property type="project" value="TreeGrafter"/>
</dbReference>
<dbReference type="PANTHER" id="PTHR42847:SF4">
    <property type="entry name" value="ALKANESULFONATE MONOOXYGENASE-RELATED"/>
    <property type="match status" value="1"/>
</dbReference>
<feature type="domain" description="Luciferase-like" evidence="5">
    <location>
        <begin position="20"/>
        <end position="236"/>
    </location>
</feature>
<dbReference type="InterPro" id="IPR019921">
    <property type="entry name" value="Lucif-like_OxRdtase_Rv2161c"/>
</dbReference>
<proteinExistence type="predicted"/>
<protein>
    <recommendedName>
        <fullName evidence="5">Luciferase-like domain-containing protein</fullName>
    </recommendedName>
</protein>
<dbReference type="InterPro" id="IPR036661">
    <property type="entry name" value="Luciferase-like_sf"/>
</dbReference>
<gene>
    <name evidence="6" type="ORF">METZ01_LOCUS219947</name>
</gene>
<evidence type="ECO:0000259" key="5">
    <source>
        <dbReference type="Pfam" id="PF00296"/>
    </source>
</evidence>
<sequence>VVDIGIMTFNTDYGIRADHMAVALENAGYESFWVPEHTHIPADRRSPFPVGGHLPRPYYHMADPFVSLGVAAGVTKRIKLATGICLVVERDPITLAKEVATLDMLSDGRFLFGIGAGWNAEEMENHGTEFKTRFKLMKEQIEAMKAIWAEEQASYHGKFINFDKIISYPKPTQVPHPPIIFGGATALARQRVVDFCDGWMPIDVLMDDLADAMSDLQRRIDIAGRDPSSISVTMFAFDGADGDTILRYNDLGIDRVVLVAPRARDGALAFVDRFSDMIARVA</sequence>
<keyword evidence="2" id="KW-0288">FMN</keyword>
<dbReference type="InterPro" id="IPR011251">
    <property type="entry name" value="Luciferase-like_dom"/>
</dbReference>
<dbReference type="GO" id="GO:0008726">
    <property type="term" value="F:alkanesulfonate monooxygenase activity"/>
    <property type="evidence" value="ECO:0007669"/>
    <property type="project" value="TreeGrafter"/>
</dbReference>
<keyword evidence="4" id="KW-0503">Monooxygenase</keyword>
<dbReference type="NCBIfam" id="TIGR03619">
    <property type="entry name" value="F420_Rv2161c"/>
    <property type="match status" value="1"/>
</dbReference>
<organism evidence="6">
    <name type="scientific">marine metagenome</name>
    <dbReference type="NCBI Taxonomy" id="408172"/>
    <lineage>
        <taxon>unclassified sequences</taxon>
        <taxon>metagenomes</taxon>
        <taxon>ecological metagenomes</taxon>
    </lineage>
</organism>
<evidence type="ECO:0000256" key="1">
    <source>
        <dbReference type="ARBA" id="ARBA00022630"/>
    </source>
</evidence>
<dbReference type="PANTHER" id="PTHR42847">
    <property type="entry name" value="ALKANESULFONATE MONOOXYGENASE"/>
    <property type="match status" value="1"/>
</dbReference>
<dbReference type="InterPro" id="IPR050172">
    <property type="entry name" value="SsuD_RutA_monooxygenase"/>
</dbReference>
<accession>A0A382FXT6</accession>
<feature type="non-terminal residue" evidence="6">
    <location>
        <position position="1"/>
    </location>
</feature>
<dbReference type="SUPFAM" id="SSF51679">
    <property type="entry name" value="Bacterial luciferase-like"/>
    <property type="match status" value="1"/>
</dbReference>
<evidence type="ECO:0000256" key="2">
    <source>
        <dbReference type="ARBA" id="ARBA00022643"/>
    </source>
</evidence>
<evidence type="ECO:0000256" key="4">
    <source>
        <dbReference type="ARBA" id="ARBA00023033"/>
    </source>
</evidence>
<dbReference type="AlphaFoldDB" id="A0A382FXT6"/>
<keyword evidence="3" id="KW-0560">Oxidoreductase</keyword>